<evidence type="ECO:0000259" key="7">
    <source>
        <dbReference type="Pfam" id="PF00460"/>
    </source>
</evidence>
<dbReference type="InterPro" id="IPR020013">
    <property type="entry name" value="Flagellar_FlgE/F/G"/>
</dbReference>
<feature type="domain" description="Flagellar hook protein FlgE/F/G-like D1" evidence="9">
    <location>
        <begin position="85"/>
        <end position="145"/>
    </location>
</feature>
<sequence>MDRALYVAMTGATQTMRAQAVNNNNIANASTLGFRAEIAALQSDAVNGPGQPTRVNAVAVETGWDSSSGALVQTGNPLDVAMRDNSWLGVQAPDGTEAYTRAGDLRVNALGQLQTGAGHLVLGDGGPISIPPNSSVNIGADGTLSIVPLGQDPATMASVGRLKVVDADPTQLQRGSDGLMRAVPGATLNPSSGNAVSSGVLESSNVNLPQTMVNMIGLARQFELQVKMMKTIEDNATAAQSVMRMS</sequence>
<organism evidence="10 11">
    <name type="scientific">Stenotrophobium rhamnosiphilum</name>
    <dbReference type="NCBI Taxonomy" id="2029166"/>
    <lineage>
        <taxon>Bacteria</taxon>
        <taxon>Pseudomonadati</taxon>
        <taxon>Pseudomonadota</taxon>
        <taxon>Gammaproteobacteria</taxon>
        <taxon>Nevskiales</taxon>
        <taxon>Nevskiaceae</taxon>
        <taxon>Stenotrophobium</taxon>
    </lineage>
</organism>
<dbReference type="InterPro" id="IPR001444">
    <property type="entry name" value="Flag_bb_rod_N"/>
</dbReference>
<dbReference type="Pfam" id="PF22692">
    <property type="entry name" value="LlgE_F_G_D1"/>
    <property type="match status" value="1"/>
</dbReference>
<evidence type="ECO:0000256" key="1">
    <source>
        <dbReference type="ARBA" id="ARBA00004117"/>
    </source>
</evidence>
<comment type="similarity">
    <text evidence="2 6">Belongs to the flagella basal body rod proteins family.</text>
</comment>
<dbReference type="NCBIfam" id="TIGR03506">
    <property type="entry name" value="FlgEFG_subfam"/>
    <property type="match status" value="1"/>
</dbReference>
<dbReference type="Pfam" id="PF00460">
    <property type="entry name" value="Flg_bb_rod"/>
    <property type="match status" value="1"/>
</dbReference>
<comment type="subcellular location">
    <subcellularLocation>
        <location evidence="1 6">Bacterial flagellum basal body</location>
    </subcellularLocation>
</comment>
<accession>A0A2T5MDE9</accession>
<dbReference type="SUPFAM" id="SSF117143">
    <property type="entry name" value="Flagellar hook protein flgE"/>
    <property type="match status" value="1"/>
</dbReference>
<protein>
    <recommendedName>
        <fullName evidence="5 6">Flagellar basal-body rod protein FlgF</fullName>
    </recommendedName>
</protein>
<feature type="domain" description="Flagellar basal-body/hook protein C-terminal" evidence="8">
    <location>
        <begin position="198"/>
        <end position="239"/>
    </location>
</feature>
<proteinExistence type="inferred from homology"/>
<evidence type="ECO:0000259" key="9">
    <source>
        <dbReference type="Pfam" id="PF22692"/>
    </source>
</evidence>
<keyword evidence="10" id="KW-0969">Cilium</keyword>
<evidence type="ECO:0000313" key="11">
    <source>
        <dbReference type="Proteomes" id="UP000244248"/>
    </source>
</evidence>
<gene>
    <name evidence="10" type="ORF">CJD38_13950</name>
</gene>
<keyword evidence="10" id="KW-0282">Flagellum</keyword>
<feature type="domain" description="Flagellar basal body rod protein N-terminal" evidence="7">
    <location>
        <begin position="5"/>
        <end position="35"/>
    </location>
</feature>
<evidence type="ECO:0000313" key="10">
    <source>
        <dbReference type="EMBL" id="PTU30603.1"/>
    </source>
</evidence>
<reference evidence="10 11" key="1">
    <citation type="submission" date="2018-04" db="EMBL/GenBank/DDBJ databases">
        <title>Novel species isolated from glacier.</title>
        <authorList>
            <person name="Liu Q."/>
            <person name="Xin Y.-H."/>
        </authorList>
    </citation>
    <scope>NUCLEOTIDE SEQUENCE [LARGE SCALE GENOMIC DNA]</scope>
    <source>
        <strain evidence="10 11">GT1R17</strain>
    </source>
</reference>
<keyword evidence="3 6" id="KW-0975">Bacterial flagellum</keyword>
<keyword evidence="11" id="KW-1185">Reference proteome</keyword>
<dbReference type="PANTHER" id="PTHR30435">
    <property type="entry name" value="FLAGELLAR PROTEIN"/>
    <property type="match status" value="1"/>
</dbReference>
<comment type="caution">
    <text evidence="10">The sequence shown here is derived from an EMBL/GenBank/DDBJ whole genome shotgun (WGS) entry which is preliminary data.</text>
</comment>
<dbReference type="OrthoDB" id="9804559at2"/>
<dbReference type="GO" id="GO:0071978">
    <property type="term" value="P:bacterial-type flagellum-dependent swarming motility"/>
    <property type="evidence" value="ECO:0007669"/>
    <property type="project" value="TreeGrafter"/>
</dbReference>
<dbReference type="GO" id="GO:0030694">
    <property type="term" value="C:bacterial-type flagellum basal body, rod"/>
    <property type="evidence" value="ECO:0007669"/>
    <property type="project" value="UniProtKB-UniRule"/>
</dbReference>
<dbReference type="InterPro" id="IPR037925">
    <property type="entry name" value="FlgE/F/G-like"/>
</dbReference>
<dbReference type="InterPro" id="IPR010930">
    <property type="entry name" value="Flg_bb/hook_C_dom"/>
</dbReference>
<evidence type="ECO:0000256" key="3">
    <source>
        <dbReference type="ARBA" id="ARBA00023143"/>
    </source>
</evidence>
<evidence type="ECO:0000256" key="6">
    <source>
        <dbReference type="RuleBase" id="RU362116"/>
    </source>
</evidence>
<dbReference type="NCBIfam" id="NF009280">
    <property type="entry name" value="PRK12640.1"/>
    <property type="match status" value="1"/>
</dbReference>
<evidence type="ECO:0000256" key="5">
    <source>
        <dbReference type="ARBA" id="ARBA00040228"/>
    </source>
</evidence>
<dbReference type="EMBL" id="QANS01000005">
    <property type="protein sequence ID" value="PTU30603.1"/>
    <property type="molecule type" value="Genomic_DNA"/>
</dbReference>
<comment type="subunit">
    <text evidence="4 6">The basal body constitutes a major portion of the flagellar organelle and consists of five rings (E,L,P,S, and M) mounted on a central rod. The rod consists of about 26 subunits of FlgG in the distal portion, and FlgB, FlgC and FlgF are thought to build up the proximal portion of the rod with about 6 subunits each.</text>
</comment>
<dbReference type="Proteomes" id="UP000244248">
    <property type="component" value="Unassembled WGS sequence"/>
</dbReference>
<dbReference type="RefSeq" id="WP_107940975.1">
    <property type="nucleotide sequence ID" value="NZ_QANS01000005.1"/>
</dbReference>
<dbReference type="AlphaFoldDB" id="A0A2T5MDE9"/>
<dbReference type="InterPro" id="IPR053967">
    <property type="entry name" value="LlgE_F_G-like_D1"/>
</dbReference>
<evidence type="ECO:0000259" key="8">
    <source>
        <dbReference type="Pfam" id="PF06429"/>
    </source>
</evidence>
<evidence type="ECO:0000256" key="2">
    <source>
        <dbReference type="ARBA" id="ARBA00009677"/>
    </source>
</evidence>
<dbReference type="Pfam" id="PF06429">
    <property type="entry name" value="Flg_bbr_C"/>
    <property type="match status" value="1"/>
</dbReference>
<dbReference type="PANTHER" id="PTHR30435:SF18">
    <property type="entry name" value="FLAGELLAR BASAL-BODY ROD PROTEIN FLGF"/>
    <property type="match status" value="1"/>
</dbReference>
<keyword evidence="10" id="KW-0966">Cell projection</keyword>
<name>A0A2T5MDE9_9GAMM</name>
<evidence type="ECO:0000256" key="4">
    <source>
        <dbReference type="ARBA" id="ARBA00038560"/>
    </source>
</evidence>